<comment type="caution">
    <text evidence="1">The sequence shown here is derived from an EMBL/GenBank/DDBJ whole genome shotgun (WGS) entry which is preliminary data.</text>
</comment>
<dbReference type="Proteomes" id="UP001163835">
    <property type="component" value="Unassembled WGS sequence"/>
</dbReference>
<evidence type="ECO:0000313" key="2">
    <source>
        <dbReference type="Proteomes" id="UP001163835"/>
    </source>
</evidence>
<proteinExistence type="predicted"/>
<gene>
    <name evidence="1" type="ORF">F5876DRAFT_48698</name>
</gene>
<dbReference type="EMBL" id="MU795338">
    <property type="protein sequence ID" value="KAJ3807125.1"/>
    <property type="molecule type" value="Genomic_DNA"/>
</dbReference>
<keyword evidence="2" id="KW-1185">Reference proteome</keyword>
<accession>A0ACC1TQT5</accession>
<sequence>MHTFLYFCNWTFSAFKRLFLFLLTTFLIAESHAIIQFAYIDDEDGDSVTGLVPIYSPSSYWQQGDSCTICLLAFDPTQTFHGTWHAITHEITDPAATVEFNFTVMWGWISLDVYCLLPNFILEDGPLLDYTSTYNLSFVLDGQPVGKGFTHESDFSGVTQYNVSVLSLSNLSQVLHTFTMIGASTVDSLTIQFDYARYTCVPFPLPGFSSVTQPSIKALTVMPARRPQLL</sequence>
<evidence type="ECO:0000313" key="1">
    <source>
        <dbReference type="EMBL" id="KAJ3807125.1"/>
    </source>
</evidence>
<reference evidence="1" key="1">
    <citation type="submission" date="2022-09" db="EMBL/GenBank/DDBJ databases">
        <title>A Global Phylogenomic Analysis of the Shiitake Genus Lentinula.</title>
        <authorList>
            <consortium name="DOE Joint Genome Institute"/>
            <person name="Sierra-Patev S."/>
            <person name="Min B."/>
            <person name="Naranjo-Ortiz M."/>
            <person name="Looney B."/>
            <person name="Konkel Z."/>
            <person name="Slot J.C."/>
            <person name="Sakamoto Y."/>
            <person name="Steenwyk J.L."/>
            <person name="Rokas A."/>
            <person name="Carro J."/>
            <person name="Camarero S."/>
            <person name="Ferreira P."/>
            <person name="Molpeceres G."/>
            <person name="Ruiz-Duenas F.J."/>
            <person name="Serrano A."/>
            <person name="Henrissat B."/>
            <person name="Drula E."/>
            <person name="Hughes K.W."/>
            <person name="Mata J.L."/>
            <person name="Ishikawa N.K."/>
            <person name="Vargas-Isla R."/>
            <person name="Ushijima S."/>
            <person name="Smith C.A."/>
            <person name="Ahrendt S."/>
            <person name="Andreopoulos W."/>
            <person name="He G."/>
            <person name="Labutti K."/>
            <person name="Lipzen A."/>
            <person name="Ng V."/>
            <person name="Riley R."/>
            <person name="Sandor L."/>
            <person name="Barry K."/>
            <person name="Martinez A.T."/>
            <person name="Xiao Y."/>
            <person name="Gibbons J.G."/>
            <person name="Terashima K."/>
            <person name="Grigoriev I.V."/>
            <person name="Hibbett D.S."/>
        </authorList>
    </citation>
    <scope>NUCLEOTIDE SEQUENCE</scope>
    <source>
        <strain evidence="1">TMI1499</strain>
    </source>
</reference>
<protein>
    <submittedName>
        <fullName evidence="1">Uncharacterized protein</fullName>
    </submittedName>
</protein>
<name>A0ACC1TQT5_9AGAR</name>
<organism evidence="1 2">
    <name type="scientific">Lentinula aff. lateritia</name>
    <dbReference type="NCBI Taxonomy" id="2804960"/>
    <lineage>
        <taxon>Eukaryota</taxon>
        <taxon>Fungi</taxon>
        <taxon>Dikarya</taxon>
        <taxon>Basidiomycota</taxon>
        <taxon>Agaricomycotina</taxon>
        <taxon>Agaricomycetes</taxon>
        <taxon>Agaricomycetidae</taxon>
        <taxon>Agaricales</taxon>
        <taxon>Marasmiineae</taxon>
        <taxon>Omphalotaceae</taxon>
        <taxon>Lentinula</taxon>
    </lineage>
</organism>